<accession>A0A4R6XQD9</accession>
<evidence type="ECO:0000313" key="1">
    <source>
        <dbReference type="EMBL" id="TDR18468.1"/>
    </source>
</evidence>
<evidence type="ECO:0000313" key="2">
    <source>
        <dbReference type="Proteomes" id="UP000295724"/>
    </source>
</evidence>
<protein>
    <submittedName>
        <fullName evidence="1">Uncharacterized protein DUF3788</fullName>
    </submittedName>
</protein>
<keyword evidence="2" id="KW-1185">Reference proteome</keyword>
<dbReference type="AlphaFoldDB" id="A0A4R6XQD9"/>
<proteinExistence type="predicted"/>
<comment type="caution">
    <text evidence="1">The sequence shown here is derived from an EMBL/GenBank/DDBJ whole genome shotgun (WGS) entry which is preliminary data.</text>
</comment>
<dbReference type="Proteomes" id="UP000295724">
    <property type="component" value="Unassembled WGS sequence"/>
</dbReference>
<name>A0A4R6XQD9_9GAMM</name>
<gene>
    <name evidence="1" type="ORF">C8D91_2388</name>
</gene>
<dbReference type="InterPro" id="IPR024265">
    <property type="entry name" value="DUF3788"/>
</dbReference>
<reference evidence="1 2" key="1">
    <citation type="submission" date="2019-03" db="EMBL/GenBank/DDBJ databases">
        <title>Genomic Encyclopedia of Type Strains, Phase IV (KMG-IV): sequencing the most valuable type-strain genomes for metagenomic binning, comparative biology and taxonomic classification.</title>
        <authorList>
            <person name="Goeker M."/>
        </authorList>
    </citation>
    <scope>NUCLEOTIDE SEQUENCE [LARGE SCALE GENOMIC DNA]</scope>
    <source>
        <strain evidence="1 2">DSM 25488</strain>
    </source>
</reference>
<dbReference type="Pfam" id="PF12663">
    <property type="entry name" value="DUF3788"/>
    <property type="match status" value="1"/>
</dbReference>
<dbReference type="EMBL" id="SNZB01000005">
    <property type="protein sequence ID" value="TDR18468.1"/>
    <property type="molecule type" value="Genomic_DNA"/>
</dbReference>
<dbReference type="RefSeq" id="WP_099019538.1">
    <property type="nucleotide sequence ID" value="NZ_NIHB01000003.1"/>
</dbReference>
<organism evidence="1 2">
    <name type="scientific">Marinicella litoralis</name>
    <dbReference type="NCBI Taxonomy" id="644220"/>
    <lineage>
        <taxon>Bacteria</taxon>
        <taxon>Pseudomonadati</taxon>
        <taxon>Pseudomonadota</taxon>
        <taxon>Gammaproteobacteria</taxon>
        <taxon>Lysobacterales</taxon>
        <taxon>Marinicellaceae</taxon>
        <taxon>Marinicella</taxon>
    </lineage>
</organism>
<sequence>MNKRPFADKLIKPTEDSLNRILGKVYAIYLELNERTFGFKKSWRFSPSSGWMQKVHDGKKALYYLIPLNDSFSVSLAVQEKEKMRLLADQAILPMHEQLKNSKRYSEGYALRFSVDNLHSFLPCINLINKLAAMR</sequence>